<dbReference type="WBParaSite" id="PSAMB.scaffold1414size31793.g12932.t1">
    <property type="protein sequence ID" value="PSAMB.scaffold1414size31793.g12932.t1"/>
    <property type="gene ID" value="PSAMB.scaffold1414size31793.g12932"/>
</dbReference>
<evidence type="ECO:0000313" key="8">
    <source>
        <dbReference type="Proteomes" id="UP000887566"/>
    </source>
</evidence>
<protein>
    <submittedName>
        <fullName evidence="9">MARVEL domain-containing protein</fullName>
    </submittedName>
</protein>
<dbReference type="Proteomes" id="UP000887566">
    <property type="component" value="Unplaced"/>
</dbReference>
<feature type="transmembrane region" description="Helical" evidence="6">
    <location>
        <begin position="84"/>
        <end position="104"/>
    </location>
</feature>
<feature type="transmembrane region" description="Helical" evidence="6">
    <location>
        <begin position="116"/>
        <end position="139"/>
    </location>
</feature>
<accession>A0A914V164</accession>
<evidence type="ECO:0000256" key="3">
    <source>
        <dbReference type="ARBA" id="ARBA00022989"/>
    </source>
</evidence>
<evidence type="ECO:0000256" key="5">
    <source>
        <dbReference type="PROSITE-ProRule" id="PRU00581"/>
    </source>
</evidence>
<name>A0A914V164_9BILA</name>
<dbReference type="PANTHER" id="PTHR22776">
    <property type="entry name" value="MARVEL-CONTAINING POTENTIAL LIPID RAFT-ASSOCIATED PROTEIN"/>
    <property type="match status" value="1"/>
</dbReference>
<evidence type="ECO:0000259" key="7">
    <source>
        <dbReference type="PROSITE" id="PS51225"/>
    </source>
</evidence>
<feature type="transmembrane region" description="Helical" evidence="6">
    <location>
        <begin position="43"/>
        <end position="64"/>
    </location>
</feature>
<evidence type="ECO:0000256" key="4">
    <source>
        <dbReference type="ARBA" id="ARBA00023136"/>
    </source>
</evidence>
<dbReference type="PANTHER" id="PTHR22776:SF77">
    <property type="entry name" value="MARVEL DOMAIN-CONTAINING PROTEIN"/>
    <property type="match status" value="1"/>
</dbReference>
<keyword evidence="2 5" id="KW-0812">Transmembrane</keyword>
<evidence type="ECO:0000256" key="1">
    <source>
        <dbReference type="ARBA" id="ARBA00004141"/>
    </source>
</evidence>
<proteinExistence type="predicted"/>
<organism evidence="8 9">
    <name type="scientific">Plectus sambesii</name>
    <dbReference type="NCBI Taxonomy" id="2011161"/>
    <lineage>
        <taxon>Eukaryota</taxon>
        <taxon>Metazoa</taxon>
        <taxon>Ecdysozoa</taxon>
        <taxon>Nematoda</taxon>
        <taxon>Chromadorea</taxon>
        <taxon>Plectida</taxon>
        <taxon>Plectina</taxon>
        <taxon>Plectoidea</taxon>
        <taxon>Plectidae</taxon>
        <taxon>Plectus</taxon>
    </lineage>
</organism>
<dbReference type="InterPro" id="IPR008253">
    <property type="entry name" value="Marvel"/>
</dbReference>
<evidence type="ECO:0000313" key="9">
    <source>
        <dbReference type="WBParaSite" id="PSAMB.scaffold1414size31793.g12932.t1"/>
    </source>
</evidence>
<dbReference type="InterPro" id="IPR050578">
    <property type="entry name" value="MARVEL-CKLF_proteins"/>
</dbReference>
<keyword evidence="4 5" id="KW-0472">Membrane</keyword>
<sequence length="168" mass="18245">MAQINLGRFFSLPNLLKPLQLLFGILAMICVGAADVKPSGVGLIWFTLIGAMVLTLIAVIVFALELEQAIIPGRCISWPIVECAYTLVFAIFNFISVWLCVAGAEFPRSDINNQAAFTAAGFFIFANFLAYGFDFFLFLRIWMLENSGAFPSGHPGAMAGHPPSYGSP</sequence>
<feature type="domain" description="MARVEL" evidence="7">
    <location>
        <begin position="8"/>
        <end position="143"/>
    </location>
</feature>
<keyword evidence="8" id="KW-1185">Reference proteome</keyword>
<dbReference type="GO" id="GO:0016020">
    <property type="term" value="C:membrane"/>
    <property type="evidence" value="ECO:0007669"/>
    <property type="project" value="UniProtKB-SubCell"/>
</dbReference>
<dbReference type="Pfam" id="PF01284">
    <property type="entry name" value="MARVEL"/>
    <property type="match status" value="1"/>
</dbReference>
<evidence type="ECO:0000256" key="2">
    <source>
        <dbReference type="ARBA" id="ARBA00022692"/>
    </source>
</evidence>
<keyword evidence="3 6" id="KW-1133">Transmembrane helix</keyword>
<evidence type="ECO:0000256" key="6">
    <source>
        <dbReference type="SAM" id="Phobius"/>
    </source>
</evidence>
<comment type="subcellular location">
    <subcellularLocation>
        <location evidence="1">Membrane</location>
        <topology evidence="1">Multi-pass membrane protein</topology>
    </subcellularLocation>
</comment>
<dbReference type="AlphaFoldDB" id="A0A914V164"/>
<reference evidence="9" key="1">
    <citation type="submission" date="2022-11" db="UniProtKB">
        <authorList>
            <consortium name="WormBaseParasite"/>
        </authorList>
    </citation>
    <scope>IDENTIFICATION</scope>
</reference>
<dbReference type="PROSITE" id="PS51225">
    <property type="entry name" value="MARVEL"/>
    <property type="match status" value="1"/>
</dbReference>